<sequence length="140" mass="16221">MYQIKNFFELPYYKKSLLIKSLVLTIFVQTVLYIIPFSRIQTIISRITKIQIKQKKPNQIEDIIWAVLVVSSYIPRATCLVQAIAVHILLAHNGYDSTIKIGVNNLKNFEAHAWVEKKNNIILGKSEMEFVPLLNLKIKH</sequence>
<keyword evidence="1" id="KW-0812">Transmembrane</keyword>
<dbReference type="RefSeq" id="WP_013644451.1">
    <property type="nucleotide sequence ID" value="NC_015216.1"/>
</dbReference>
<reference evidence="3 4" key="2">
    <citation type="journal article" date="2014" name="Int. J. Syst. Evol. Microbiol.">
        <title>Methanobacterium paludis sp. nov. and a novel strain of Methanobacterium lacus isolated from northern peatlands.</title>
        <authorList>
            <person name="Cadillo-Quiroz H."/>
            <person name="Brauer S.L."/>
            <person name="Goodson N."/>
            <person name="Yavitt J.B."/>
            <person name="Zinder S.H."/>
        </authorList>
    </citation>
    <scope>NUCLEOTIDE SEQUENCE [LARGE SCALE GENOMIC DNA]</scope>
    <source>
        <strain evidence="3 4">AL-21</strain>
    </source>
</reference>
<dbReference type="KEGG" id="mel:Metbo_0850"/>
<organism evidence="3 4">
    <name type="scientific">Methanobacterium lacus (strain AL-21)</name>
    <dbReference type="NCBI Taxonomy" id="877455"/>
    <lineage>
        <taxon>Archaea</taxon>
        <taxon>Methanobacteriati</taxon>
        <taxon>Methanobacteriota</taxon>
        <taxon>Methanomada group</taxon>
        <taxon>Methanobacteria</taxon>
        <taxon>Methanobacteriales</taxon>
        <taxon>Methanobacteriaceae</taxon>
        <taxon>Methanobacterium</taxon>
    </lineage>
</organism>
<evidence type="ECO:0000259" key="2">
    <source>
        <dbReference type="Pfam" id="PF13471"/>
    </source>
</evidence>
<gene>
    <name evidence="3" type="ordered locus">Metbo_0850</name>
</gene>
<dbReference type="eggNOG" id="arCOG10853">
    <property type="taxonomic scope" value="Archaea"/>
</dbReference>
<keyword evidence="1" id="KW-0472">Membrane</keyword>
<dbReference type="NCBIfam" id="NF033537">
    <property type="entry name" value="lasso_biosyn_B2"/>
    <property type="match status" value="1"/>
</dbReference>
<dbReference type="InterPro" id="IPR032708">
    <property type="entry name" value="McjB_C"/>
</dbReference>
<dbReference type="HOGENOM" id="CLU_129168_0_0_2"/>
<feature type="domain" description="Microcin J25-processing protein McjB C-terminal" evidence="2">
    <location>
        <begin position="53"/>
        <end position="131"/>
    </location>
</feature>
<name>F0TBM3_METLA</name>
<dbReference type="GeneID" id="10277299"/>
<dbReference type="STRING" id="877455.Metbo_0850"/>
<dbReference type="OrthoDB" id="239060at2157"/>
<proteinExistence type="predicted"/>
<dbReference type="EMBL" id="CP002551">
    <property type="protein sequence ID" value="ADZ09100.1"/>
    <property type="molecule type" value="Genomic_DNA"/>
</dbReference>
<dbReference type="Pfam" id="PF13471">
    <property type="entry name" value="Transglut_core3"/>
    <property type="match status" value="1"/>
</dbReference>
<reference evidence="4" key="1">
    <citation type="submission" date="2011-02" db="EMBL/GenBank/DDBJ databases">
        <title>Complete sequence of Methanobacterium sp. AL-21.</title>
        <authorList>
            <consortium name="US DOE Joint Genome Institute"/>
            <person name="Lucas S."/>
            <person name="Copeland A."/>
            <person name="Lapidus A."/>
            <person name="Cheng J.-F."/>
            <person name="Goodwin L."/>
            <person name="Pitluck S."/>
            <person name="Chertkov O."/>
            <person name="Detter J.C."/>
            <person name="Han C."/>
            <person name="Tapia R."/>
            <person name="Land M."/>
            <person name="Hauser L."/>
            <person name="Kyrpides N."/>
            <person name="Ivanova N."/>
            <person name="Mikhailova N."/>
            <person name="Pagani I."/>
            <person name="Cadillo-Quiroz H."/>
            <person name="Imachi H."/>
            <person name="Zinder S."/>
            <person name="Liu W."/>
            <person name="Woyke T."/>
        </authorList>
    </citation>
    <scope>NUCLEOTIDE SEQUENCE [LARGE SCALE GENOMIC DNA]</scope>
    <source>
        <strain evidence="4">AL-21</strain>
    </source>
</reference>
<feature type="transmembrane region" description="Helical" evidence="1">
    <location>
        <begin position="17"/>
        <end position="37"/>
    </location>
</feature>
<keyword evidence="1" id="KW-1133">Transmembrane helix</keyword>
<accession>F0TBM3</accession>
<protein>
    <recommendedName>
        <fullName evidence="2">Microcin J25-processing protein McjB C-terminal domain-containing protein</fullName>
    </recommendedName>
</protein>
<evidence type="ECO:0000256" key="1">
    <source>
        <dbReference type="SAM" id="Phobius"/>
    </source>
</evidence>
<evidence type="ECO:0000313" key="3">
    <source>
        <dbReference type="EMBL" id="ADZ09100.1"/>
    </source>
</evidence>
<evidence type="ECO:0000313" key="4">
    <source>
        <dbReference type="Proteomes" id="UP000007490"/>
    </source>
</evidence>
<dbReference type="InterPro" id="IPR053521">
    <property type="entry name" value="McjB-like"/>
</dbReference>
<dbReference type="Proteomes" id="UP000007490">
    <property type="component" value="Chromosome"/>
</dbReference>
<keyword evidence="4" id="KW-1185">Reference proteome</keyword>
<dbReference type="AlphaFoldDB" id="F0TBM3"/>